<dbReference type="AlphaFoldDB" id="A0A2U3QJE2"/>
<dbReference type="InterPro" id="IPR035069">
    <property type="entry name" value="TTHA1013/TTHA0281-like"/>
</dbReference>
<protein>
    <recommendedName>
        <fullName evidence="3">HicB-like antitoxin of toxin-antitoxin system domain-containing protein</fullName>
    </recommendedName>
</protein>
<proteinExistence type="predicted"/>
<evidence type="ECO:0000313" key="2">
    <source>
        <dbReference type="Proteomes" id="UP000245125"/>
    </source>
</evidence>
<reference evidence="2" key="1">
    <citation type="submission" date="2018-03" db="EMBL/GenBank/DDBJ databases">
        <authorList>
            <person name="Zecchin S."/>
        </authorList>
    </citation>
    <scope>NUCLEOTIDE SEQUENCE [LARGE SCALE GENOMIC DNA]</scope>
</reference>
<dbReference type="Proteomes" id="UP000245125">
    <property type="component" value="Unassembled WGS sequence"/>
</dbReference>
<keyword evidence="2" id="KW-1185">Reference proteome</keyword>
<dbReference type="Gene3D" id="3.30.160.250">
    <property type="match status" value="1"/>
</dbReference>
<sequence>MREFIIYQSNDDQWIAEAKEIPGLRVAGKTREEALAKIKSALLIYNPCRCEE</sequence>
<organism evidence="1 2">
    <name type="scientific">Candidatus Sulfobium mesophilum</name>
    <dbReference type="NCBI Taxonomy" id="2016548"/>
    <lineage>
        <taxon>Bacteria</taxon>
        <taxon>Pseudomonadati</taxon>
        <taxon>Nitrospirota</taxon>
        <taxon>Nitrospiria</taxon>
        <taxon>Nitrospirales</taxon>
        <taxon>Nitrospiraceae</taxon>
        <taxon>Candidatus Sulfobium</taxon>
    </lineage>
</organism>
<evidence type="ECO:0000313" key="1">
    <source>
        <dbReference type="EMBL" id="SPQ01536.1"/>
    </source>
</evidence>
<evidence type="ECO:0008006" key="3">
    <source>
        <dbReference type="Google" id="ProtNLM"/>
    </source>
</evidence>
<gene>
    <name evidence="1" type="ORF">NBG4_60012</name>
</gene>
<dbReference type="EMBL" id="OUUY01000108">
    <property type="protein sequence ID" value="SPQ01536.1"/>
    <property type="molecule type" value="Genomic_DNA"/>
</dbReference>
<name>A0A2U3QJE2_9BACT</name>
<accession>A0A2U3QJE2</accession>
<dbReference type="SUPFAM" id="SSF143100">
    <property type="entry name" value="TTHA1013/TTHA0281-like"/>
    <property type="match status" value="1"/>
</dbReference>